<dbReference type="AlphaFoldDB" id="A0A484A6Y0"/>
<comment type="caution">
    <text evidence="4">The sequence shown here is derived from an EMBL/GenBank/DDBJ whole genome shotgun (WGS) entry which is preliminary data.</text>
</comment>
<evidence type="ECO:0000313" key="4">
    <source>
        <dbReference type="EMBL" id="TCZ61218.1"/>
    </source>
</evidence>
<dbReference type="EMBL" id="SDCV01000061">
    <property type="protein sequence ID" value="TCX98292.1"/>
    <property type="molecule type" value="Genomic_DNA"/>
</dbReference>
<evidence type="ECO:0000313" key="1">
    <source>
        <dbReference type="EMBL" id="TCX91714.1"/>
    </source>
</evidence>
<proteinExistence type="predicted"/>
<evidence type="ECO:0000313" key="2">
    <source>
        <dbReference type="EMBL" id="TCX98292.1"/>
    </source>
</evidence>
<dbReference type="EMBL" id="SDDS01000105">
    <property type="protein sequence ID" value="TCZ25098.1"/>
    <property type="molecule type" value="Genomic_DNA"/>
</dbReference>
<reference evidence="4" key="1">
    <citation type="submission" date="2019-01" db="EMBL/GenBank/DDBJ databases">
        <authorList>
            <person name="Lista F."/>
            <person name="Anselmo A."/>
        </authorList>
    </citation>
    <scope>NUCLEOTIDE SEQUENCE</scope>
    <source>
        <strain evidence="4">1R</strain>
        <strain evidence="2">1S</strain>
        <strain evidence="3">3R</strain>
        <strain evidence="1">4S</strain>
    </source>
</reference>
<evidence type="ECO:0008006" key="5">
    <source>
        <dbReference type="Google" id="ProtNLM"/>
    </source>
</evidence>
<gene>
    <name evidence="2" type="ORF">ETE68_27650</name>
    <name evidence="1" type="ORF">ETE73_26465</name>
    <name evidence="3" type="ORF">ETH54_26085</name>
    <name evidence="4" type="ORF">ETH64_26545</name>
</gene>
<evidence type="ECO:0000313" key="3">
    <source>
        <dbReference type="EMBL" id="TCZ25098.1"/>
    </source>
</evidence>
<dbReference type="RefSeq" id="WP_032432630.1">
    <property type="nucleotide sequence ID" value="NZ_BHWE01000071.1"/>
</dbReference>
<organism evidence="4">
    <name type="scientific">Klebsiella pneumoniae</name>
    <dbReference type="NCBI Taxonomy" id="573"/>
    <lineage>
        <taxon>Bacteria</taxon>
        <taxon>Pseudomonadati</taxon>
        <taxon>Pseudomonadota</taxon>
        <taxon>Gammaproteobacteria</taxon>
        <taxon>Enterobacterales</taxon>
        <taxon>Enterobacteriaceae</taxon>
        <taxon>Klebsiella/Raoultella group</taxon>
        <taxon>Klebsiella</taxon>
        <taxon>Klebsiella pneumoniae complex</taxon>
    </lineage>
</organism>
<accession>A0A484A6Y0</accession>
<protein>
    <recommendedName>
        <fullName evidence="5">Phage capsid protein</fullName>
    </recommendedName>
</protein>
<sequence>MSTAYEQLLVEKIIDFGDSFSDVKQPNNVITSLNLFGDENLSINKVLNDRLVEDADRVNSENSPYVNSDFNTTELPTFDSHFVELRTFKRVDKISSRSFEQARGFGKTVAETMDDQIAKYLIEHDIAYQNTLETILAEAVLSGKQSGVYTAQGDLSFFAEFNQTKSTATFDFSTTANVLAQLDAVQRQIRQAARSKLKSMQGIVCLCTGNMAQNLAYHKSILDAVIYATPVNDPANFVGTLQFYLQAYPVWSLKGITFVDVTGDSYLESLIGENNAVFVPRFAQDSGVFKLFNGIGTMHATLGKTPAKFHQYAIVDEMQFPTLISESAHLAINNLPQAVVYASISN</sequence>
<dbReference type="EMBL" id="SDDU01000055">
    <property type="protein sequence ID" value="TCZ61218.1"/>
    <property type="molecule type" value="Genomic_DNA"/>
</dbReference>
<name>A0A484A6Y0_KLEPN</name>
<dbReference type="EMBL" id="SDCS01000051">
    <property type="protein sequence ID" value="TCX91714.1"/>
    <property type="molecule type" value="Genomic_DNA"/>
</dbReference>